<dbReference type="Proteomes" id="UP000006556">
    <property type="component" value="Chromosome"/>
</dbReference>
<organism evidence="2 3">
    <name type="scientific">Pelotomaculum thermopropionicum (strain DSM 13744 / JCM 10971 / SI)</name>
    <dbReference type="NCBI Taxonomy" id="370438"/>
    <lineage>
        <taxon>Bacteria</taxon>
        <taxon>Bacillati</taxon>
        <taxon>Bacillota</taxon>
        <taxon>Clostridia</taxon>
        <taxon>Eubacteriales</taxon>
        <taxon>Desulfotomaculaceae</taxon>
        <taxon>Pelotomaculum</taxon>
    </lineage>
</organism>
<reference evidence="3" key="1">
    <citation type="journal article" date="2008" name="Genome Res.">
        <title>The genome of Pelotomaculum thermopropionicum reveals niche-associated evolution in anaerobic microbiota.</title>
        <authorList>
            <person name="Kosaka T."/>
            <person name="Kato S."/>
            <person name="Shimoyama T."/>
            <person name="Ishii S."/>
            <person name="Abe T."/>
            <person name="Watanabe K."/>
        </authorList>
    </citation>
    <scope>NUCLEOTIDE SEQUENCE [LARGE SCALE GENOMIC DNA]</scope>
    <source>
        <strain evidence="3">DSM 13744 / JCM 10971 / SI</strain>
    </source>
</reference>
<evidence type="ECO:0000313" key="3">
    <source>
        <dbReference type="Proteomes" id="UP000006556"/>
    </source>
</evidence>
<sequence length="47" mass="5670">MSIEKAREFIKRVKNEPDLLRQAACFQTREERRRWARGLGYGGERLF</sequence>
<gene>
    <name evidence="2" type="ordered locus">PTH_2369</name>
</gene>
<keyword evidence="3" id="KW-1185">Reference proteome</keyword>
<dbReference type="InterPro" id="IPR012903">
    <property type="entry name" value="Nif11"/>
</dbReference>
<dbReference type="InterPro" id="IPR022516">
    <property type="entry name" value="CHP03798_Ocin"/>
</dbReference>
<proteinExistence type="predicted"/>
<dbReference type="EMBL" id="AP009389">
    <property type="protein sequence ID" value="BAF60550.1"/>
    <property type="molecule type" value="Genomic_DNA"/>
</dbReference>
<protein>
    <recommendedName>
        <fullName evidence="1">Nif11 domain-containing protein</fullName>
    </recommendedName>
</protein>
<dbReference type="AlphaFoldDB" id="A5CZM4"/>
<dbReference type="KEGG" id="pth:PTH_2369"/>
<feature type="domain" description="Nif11" evidence="1">
    <location>
        <begin position="1"/>
        <end position="41"/>
    </location>
</feature>
<evidence type="ECO:0000313" key="2">
    <source>
        <dbReference type="EMBL" id="BAF60550.1"/>
    </source>
</evidence>
<dbReference type="NCBIfam" id="TIGR03798">
    <property type="entry name" value="leader_Nif11"/>
    <property type="match status" value="1"/>
</dbReference>
<dbReference type="Pfam" id="PF07862">
    <property type="entry name" value="Nif11"/>
    <property type="match status" value="1"/>
</dbReference>
<name>A5CZM4_PELTS</name>
<dbReference type="HOGENOM" id="CLU_3171326_0_0_9"/>
<accession>A5CZM4</accession>
<evidence type="ECO:0000259" key="1">
    <source>
        <dbReference type="Pfam" id="PF07862"/>
    </source>
</evidence>